<dbReference type="NCBIfam" id="NF046020">
    <property type="entry name" value="HisKinCckABruc"/>
    <property type="match status" value="1"/>
</dbReference>
<feature type="domain" description="Response regulatory" evidence="8">
    <location>
        <begin position="813"/>
        <end position="929"/>
    </location>
</feature>
<dbReference type="PROSITE" id="PS50109">
    <property type="entry name" value="HIS_KIN"/>
    <property type="match status" value="1"/>
</dbReference>
<keyword evidence="10" id="KW-0808">Transferase</keyword>
<dbReference type="InterPro" id="IPR001789">
    <property type="entry name" value="Sig_transdc_resp-reg_receiver"/>
</dbReference>
<feature type="domain" description="PAS" evidence="9">
    <location>
        <begin position="359"/>
        <end position="401"/>
    </location>
</feature>
<evidence type="ECO:0000256" key="3">
    <source>
        <dbReference type="ARBA" id="ARBA00022553"/>
    </source>
</evidence>
<reference evidence="11" key="1">
    <citation type="journal article" date="2019" name="Int. J. Syst. Evol. Microbiol.">
        <title>The Global Catalogue of Microorganisms (GCM) 10K type strain sequencing project: providing services to taxonomists for standard genome sequencing and annotation.</title>
        <authorList>
            <consortium name="The Broad Institute Genomics Platform"/>
            <consortium name="The Broad Institute Genome Sequencing Center for Infectious Disease"/>
            <person name="Wu L."/>
            <person name="Ma J."/>
        </authorList>
    </citation>
    <scope>NUCLEOTIDE SEQUENCE [LARGE SCALE GENOMIC DNA]</scope>
    <source>
        <strain evidence="11">NBRC 103632</strain>
    </source>
</reference>
<dbReference type="InterPro" id="IPR004358">
    <property type="entry name" value="Sig_transdc_His_kin-like_C"/>
</dbReference>
<gene>
    <name evidence="10" type="ORF">GCM10007890_62260</name>
</gene>
<dbReference type="Proteomes" id="UP001157440">
    <property type="component" value="Unassembled WGS sequence"/>
</dbReference>
<keyword evidence="11" id="KW-1185">Reference proteome</keyword>
<dbReference type="InterPro" id="IPR005467">
    <property type="entry name" value="His_kinase_dom"/>
</dbReference>
<feature type="transmembrane region" description="Helical" evidence="6">
    <location>
        <begin position="72"/>
        <end position="96"/>
    </location>
</feature>
<proteinExistence type="predicted"/>
<accession>A0AA37TI21</accession>
<keyword evidence="6" id="KW-1133">Transmembrane helix</keyword>
<dbReference type="InterPro" id="IPR035965">
    <property type="entry name" value="PAS-like_dom_sf"/>
</dbReference>
<dbReference type="Gene3D" id="3.40.50.2300">
    <property type="match status" value="1"/>
</dbReference>
<comment type="catalytic activity">
    <reaction evidence="1">
        <text>ATP + protein L-histidine = ADP + protein N-phospho-L-histidine.</text>
        <dbReference type="EC" id="2.7.13.3"/>
    </reaction>
</comment>
<dbReference type="InterPro" id="IPR003594">
    <property type="entry name" value="HATPase_dom"/>
</dbReference>
<dbReference type="PANTHER" id="PTHR43065">
    <property type="entry name" value="SENSOR HISTIDINE KINASE"/>
    <property type="match status" value="1"/>
</dbReference>
<dbReference type="Gene3D" id="3.30.565.10">
    <property type="entry name" value="Histidine kinase-like ATPase, C-terminal domain"/>
    <property type="match status" value="1"/>
</dbReference>
<keyword evidence="10" id="KW-0418">Kinase</keyword>
<dbReference type="PRINTS" id="PR00344">
    <property type="entry name" value="BCTRLSENSOR"/>
</dbReference>
<dbReference type="SMART" id="SM00387">
    <property type="entry name" value="HATPase_c"/>
    <property type="match status" value="1"/>
</dbReference>
<evidence type="ECO:0000256" key="4">
    <source>
        <dbReference type="PROSITE-ProRule" id="PRU00169"/>
    </source>
</evidence>
<dbReference type="InterPro" id="IPR003661">
    <property type="entry name" value="HisK_dim/P_dom"/>
</dbReference>
<evidence type="ECO:0000256" key="1">
    <source>
        <dbReference type="ARBA" id="ARBA00000085"/>
    </source>
</evidence>
<dbReference type="Gene3D" id="3.30.450.20">
    <property type="entry name" value="PAS domain"/>
    <property type="match status" value="3"/>
</dbReference>
<dbReference type="SUPFAM" id="SSF55874">
    <property type="entry name" value="ATPase domain of HSP90 chaperone/DNA topoisomerase II/histidine kinase"/>
    <property type="match status" value="1"/>
</dbReference>
<dbReference type="Pfam" id="PF08448">
    <property type="entry name" value="PAS_4"/>
    <property type="match status" value="1"/>
</dbReference>
<dbReference type="InterPro" id="IPR036890">
    <property type="entry name" value="HATPase_C_sf"/>
</dbReference>
<dbReference type="SMART" id="SM00388">
    <property type="entry name" value="HisKA"/>
    <property type="match status" value="1"/>
</dbReference>
<dbReference type="SUPFAM" id="SSF55785">
    <property type="entry name" value="PYP-like sensor domain (PAS domain)"/>
    <property type="match status" value="3"/>
</dbReference>
<evidence type="ECO:0000256" key="5">
    <source>
        <dbReference type="SAM" id="MobiDB-lite"/>
    </source>
</evidence>
<evidence type="ECO:0000259" key="9">
    <source>
        <dbReference type="PROSITE" id="PS50112"/>
    </source>
</evidence>
<feature type="compositionally biased region" description="Basic and acidic residues" evidence="5">
    <location>
        <begin position="782"/>
        <end position="794"/>
    </location>
</feature>
<dbReference type="RefSeq" id="WP_238195601.1">
    <property type="nucleotide sequence ID" value="NZ_BPQZ01000005.1"/>
</dbReference>
<dbReference type="EC" id="2.7.13.3" evidence="2"/>
<comment type="caution">
    <text evidence="10">The sequence shown here is derived from an EMBL/GenBank/DDBJ whole genome shotgun (WGS) entry which is preliminary data.</text>
</comment>
<dbReference type="SUPFAM" id="SSF52172">
    <property type="entry name" value="CheY-like"/>
    <property type="match status" value="1"/>
</dbReference>
<dbReference type="PROSITE" id="PS50112">
    <property type="entry name" value="PAS"/>
    <property type="match status" value="1"/>
</dbReference>
<feature type="region of interest" description="Disordered" evidence="5">
    <location>
        <begin position="758"/>
        <end position="809"/>
    </location>
</feature>
<dbReference type="InterPro" id="IPR013656">
    <property type="entry name" value="PAS_4"/>
</dbReference>
<dbReference type="Pfam" id="PF00512">
    <property type="entry name" value="HisKA"/>
    <property type="match status" value="1"/>
</dbReference>
<dbReference type="Pfam" id="PF00072">
    <property type="entry name" value="Response_reg"/>
    <property type="match status" value="1"/>
</dbReference>
<dbReference type="CDD" id="cd00130">
    <property type="entry name" value="PAS"/>
    <property type="match status" value="1"/>
</dbReference>
<dbReference type="EMBL" id="BSPL01000033">
    <property type="protein sequence ID" value="GLS74211.1"/>
    <property type="molecule type" value="Genomic_DNA"/>
</dbReference>
<protein>
    <recommendedName>
        <fullName evidence="2">histidine kinase</fullName>
        <ecNumber evidence="2">2.7.13.3</ecNumber>
    </recommendedName>
</protein>
<dbReference type="FunFam" id="1.10.287.130:FF:000037">
    <property type="entry name" value="Hybrid sensor histidine kinase/response regulator"/>
    <property type="match status" value="1"/>
</dbReference>
<dbReference type="Pfam" id="PF02518">
    <property type="entry name" value="HATPase_c"/>
    <property type="match status" value="1"/>
</dbReference>
<dbReference type="InterPro" id="IPR036097">
    <property type="entry name" value="HisK_dim/P_sf"/>
</dbReference>
<dbReference type="PROSITE" id="PS50110">
    <property type="entry name" value="RESPONSE_REGULATORY"/>
    <property type="match status" value="1"/>
</dbReference>
<dbReference type="CDD" id="cd00082">
    <property type="entry name" value="HisKA"/>
    <property type="match status" value="1"/>
</dbReference>
<keyword evidence="6" id="KW-0472">Membrane</keyword>
<evidence type="ECO:0000256" key="2">
    <source>
        <dbReference type="ARBA" id="ARBA00012438"/>
    </source>
</evidence>
<feature type="modified residue" description="4-aspartylphosphate" evidence="4">
    <location>
        <position position="864"/>
    </location>
</feature>
<feature type="region of interest" description="Disordered" evidence="5">
    <location>
        <begin position="1"/>
        <end position="38"/>
    </location>
</feature>
<feature type="compositionally biased region" description="Low complexity" evidence="5">
    <location>
        <begin position="770"/>
        <end position="781"/>
    </location>
</feature>
<feature type="domain" description="Histidine kinase" evidence="7">
    <location>
        <begin position="511"/>
        <end position="736"/>
    </location>
</feature>
<keyword evidence="3 4" id="KW-0597">Phosphoprotein</keyword>
<feature type="transmembrane region" description="Helical" evidence="6">
    <location>
        <begin position="44"/>
        <end position="65"/>
    </location>
</feature>
<evidence type="ECO:0000256" key="6">
    <source>
        <dbReference type="SAM" id="Phobius"/>
    </source>
</evidence>
<evidence type="ECO:0000259" key="7">
    <source>
        <dbReference type="PROSITE" id="PS50109"/>
    </source>
</evidence>
<dbReference type="AlphaFoldDB" id="A0AA37TI21"/>
<evidence type="ECO:0000313" key="11">
    <source>
        <dbReference type="Proteomes" id="UP001157440"/>
    </source>
</evidence>
<dbReference type="SMART" id="SM00091">
    <property type="entry name" value="PAS"/>
    <property type="match status" value="3"/>
</dbReference>
<dbReference type="SMART" id="SM00448">
    <property type="entry name" value="REC"/>
    <property type="match status" value="1"/>
</dbReference>
<dbReference type="Pfam" id="PF13188">
    <property type="entry name" value="PAS_8"/>
    <property type="match status" value="2"/>
</dbReference>
<sequence>MADVTGPPAPAGGPQNSGLPISGAQGPVPQGTGSIDRSEQPGRVGLLLVLAGLLVGAAIGLSFVANEQAQSLIVWLLALLAMAGVFFLFALAIGALQLSGSAARDDITKGIVDASPDGALVVEDSGRLIYANEAYLRIAGGETFSNLVPVERILVGSPEVSEAVYRLSQASRDARAHTEEVRMSPPLGPIAGERSFGWYRVSVRPLLRPRRAAALWTVADITAERERQENVFQELQHAIDYLDHAPAGFLSIDPAGAIVYMNATLAAWLGYDLASVGPGGPHLTEIAPEADVLVRTAGLPGEVRTDRFDLDLRRRNGHTLPVRLYHRVAFGKDGKPGSSRTFVINRSAGAETDEPQRAAEVRLARFLNNSPIAIATLDRTGRIARANASFTRLFGTVPRQVEDGAIGVEGATRAEPNVADSVADRTALEAGLARATSGLTDPEPIEVQLNGPGGRSARVWLSPADGGDPVQQTDEAERVILYALDTTAQRQLEQQVAQAQKMNAVGQLAGGIAHDFNNVLQAIIGYSDLLLASHRPTDPAFQDIMQIKQNANRAAGLVRQLLAFSRRQTLRPEVMNVGEALSELTLLLKRLLGERVALELKHGREVWPVKADVNQFEQVIVNLAVNARDAMPDGGKLMIRTENVTDPGPAAVADGRGGAPAGDHILIEVRDTGQGIPPELMEKIFEPFFTTKEIGKGTGLGLSTVFGIVKQSGGTIDVQSTVGEGTAFRIYLPRHVPVAEHEEAPLVTATPALPRTEAAALPSPSGQDRAGGAAPPAGESAARAEAKSEAKPQAKIDAPAPRKPAADHTGQGTILLVEDEDPVRAVNSRALSARGYTVLEAASGLEALAIVREGAQEIDLVVSDVVMPEMDGPTLLREVRKHQPDLKVIFVSGYAEDAFRKNLPEGETFNFLPKPFSLKQLVETVKKTMAD</sequence>
<dbReference type="SUPFAM" id="SSF47384">
    <property type="entry name" value="Homodimeric domain of signal transducing histidine kinase"/>
    <property type="match status" value="1"/>
</dbReference>
<organism evidence="10 11">
    <name type="scientific">Methylobacterium tardum</name>
    <dbReference type="NCBI Taxonomy" id="374432"/>
    <lineage>
        <taxon>Bacteria</taxon>
        <taxon>Pseudomonadati</taxon>
        <taxon>Pseudomonadota</taxon>
        <taxon>Alphaproteobacteria</taxon>
        <taxon>Hyphomicrobiales</taxon>
        <taxon>Methylobacteriaceae</taxon>
        <taxon>Methylobacterium</taxon>
    </lineage>
</organism>
<dbReference type="InterPro" id="IPR011006">
    <property type="entry name" value="CheY-like_superfamily"/>
</dbReference>
<dbReference type="PANTHER" id="PTHR43065:SF42">
    <property type="entry name" value="TWO-COMPONENT SENSOR PPRA"/>
    <property type="match status" value="1"/>
</dbReference>
<evidence type="ECO:0000313" key="10">
    <source>
        <dbReference type="EMBL" id="GLS74211.1"/>
    </source>
</evidence>
<dbReference type="InterPro" id="IPR000014">
    <property type="entry name" value="PAS"/>
</dbReference>
<keyword evidence="6" id="KW-0812">Transmembrane</keyword>
<evidence type="ECO:0000259" key="8">
    <source>
        <dbReference type="PROSITE" id="PS50110"/>
    </source>
</evidence>
<name>A0AA37TI21_9HYPH</name>
<dbReference type="GO" id="GO:0000155">
    <property type="term" value="F:phosphorelay sensor kinase activity"/>
    <property type="evidence" value="ECO:0007669"/>
    <property type="project" value="InterPro"/>
</dbReference>
<dbReference type="Gene3D" id="1.10.287.130">
    <property type="match status" value="1"/>
</dbReference>